<sequence>MLLWIICSLTPQEVREKIQCGDSDFIKSLIDYLESTSKGEFLTGTMSTIEGNVNLAKVEPGYIDPTQTLASKPPPLCKNCSKVGCSRCTKQDEWWKSVFATETDDLLLKSNVHTCSSGFKKNGEIMKNKDYVGCLNNKWKKCKARFPRTILKETKVDIESGRIDLKKLEPFINTYNPLLTFVLRCNTDVTCLHSGTAVKAVVAYVSDYISKYGLKTHVIFDTIRNIYNR</sequence>
<dbReference type="OrthoDB" id="3229882at2759"/>
<accession>A0A067T8N6</accession>
<keyword evidence="2" id="KW-1185">Reference proteome</keyword>
<evidence type="ECO:0000313" key="1">
    <source>
        <dbReference type="EMBL" id="KDR75358.1"/>
    </source>
</evidence>
<gene>
    <name evidence="1" type="ORF">GALMADRAFT_47350</name>
</gene>
<dbReference type="AlphaFoldDB" id="A0A067T8N6"/>
<dbReference type="Proteomes" id="UP000027222">
    <property type="component" value="Unassembled WGS sequence"/>
</dbReference>
<proteinExistence type="predicted"/>
<feature type="non-terminal residue" evidence="1">
    <location>
        <position position="229"/>
    </location>
</feature>
<dbReference type="STRING" id="685588.A0A067T8N6"/>
<evidence type="ECO:0000313" key="2">
    <source>
        <dbReference type="Proteomes" id="UP000027222"/>
    </source>
</evidence>
<protein>
    <submittedName>
        <fullName evidence="1">Uncharacterized protein</fullName>
    </submittedName>
</protein>
<name>A0A067T8N6_GALM3</name>
<reference evidence="2" key="1">
    <citation type="journal article" date="2014" name="Proc. Natl. Acad. Sci. U.S.A.">
        <title>Extensive sampling of basidiomycete genomes demonstrates inadequacy of the white-rot/brown-rot paradigm for wood decay fungi.</title>
        <authorList>
            <person name="Riley R."/>
            <person name="Salamov A.A."/>
            <person name="Brown D.W."/>
            <person name="Nagy L.G."/>
            <person name="Floudas D."/>
            <person name="Held B.W."/>
            <person name="Levasseur A."/>
            <person name="Lombard V."/>
            <person name="Morin E."/>
            <person name="Otillar R."/>
            <person name="Lindquist E.A."/>
            <person name="Sun H."/>
            <person name="LaButti K.M."/>
            <person name="Schmutz J."/>
            <person name="Jabbour D."/>
            <person name="Luo H."/>
            <person name="Baker S.E."/>
            <person name="Pisabarro A.G."/>
            <person name="Walton J.D."/>
            <person name="Blanchette R.A."/>
            <person name="Henrissat B."/>
            <person name="Martin F."/>
            <person name="Cullen D."/>
            <person name="Hibbett D.S."/>
            <person name="Grigoriev I.V."/>
        </authorList>
    </citation>
    <scope>NUCLEOTIDE SEQUENCE [LARGE SCALE GENOMIC DNA]</scope>
    <source>
        <strain evidence="2">CBS 339.88</strain>
    </source>
</reference>
<organism evidence="1 2">
    <name type="scientific">Galerina marginata (strain CBS 339.88)</name>
    <dbReference type="NCBI Taxonomy" id="685588"/>
    <lineage>
        <taxon>Eukaryota</taxon>
        <taxon>Fungi</taxon>
        <taxon>Dikarya</taxon>
        <taxon>Basidiomycota</taxon>
        <taxon>Agaricomycotina</taxon>
        <taxon>Agaricomycetes</taxon>
        <taxon>Agaricomycetidae</taxon>
        <taxon>Agaricales</taxon>
        <taxon>Agaricineae</taxon>
        <taxon>Strophariaceae</taxon>
        <taxon>Galerina</taxon>
    </lineage>
</organism>
<dbReference type="EMBL" id="KL142381">
    <property type="protein sequence ID" value="KDR75358.1"/>
    <property type="molecule type" value="Genomic_DNA"/>
</dbReference>
<dbReference type="HOGENOM" id="CLU_034012_0_0_1"/>